<keyword evidence="1" id="KW-0472">Membrane</keyword>
<feature type="transmembrane region" description="Helical" evidence="1">
    <location>
        <begin position="53"/>
        <end position="76"/>
    </location>
</feature>
<keyword evidence="3" id="KW-1185">Reference proteome</keyword>
<dbReference type="InterPro" id="IPR022385">
    <property type="entry name" value="Rhs_assc_core"/>
</dbReference>
<dbReference type="EMBL" id="JAFBEE010000037">
    <property type="protein sequence ID" value="MBM7616433.1"/>
    <property type="molecule type" value="Genomic_DNA"/>
</dbReference>
<proteinExistence type="predicted"/>
<sequence>MARYYDAEVGRFITRDPFHGFVNEPLSLNQYNYAHSNPVIYIDPSGYHAAAVYFIPGIGQVAFTATAIIVGGWAVYKVGSWLWNKAKNYVLNVRENLTAQDIIGKEKKGTILREFPTELLDKTLKEIENLAKKGKANAKKAKKLLNDKRFNKGDNRK</sequence>
<protein>
    <submittedName>
        <fullName evidence="2">Uncharacterized protein RhaS with RHS repeats</fullName>
    </submittedName>
</protein>
<evidence type="ECO:0000313" key="3">
    <source>
        <dbReference type="Proteomes" id="UP001314796"/>
    </source>
</evidence>
<keyword evidence="1" id="KW-0812">Transmembrane</keyword>
<accession>A0ABS2NU01</accession>
<reference evidence="2 3" key="1">
    <citation type="submission" date="2021-01" db="EMBL/GenBank/DDBJ databases">
        <title>Genomic Encyclopedia of Type Strains, Phase IV (KMG-IV): sequencing the most valuable type-strain genomes for metagenomic binning, comparative biology and taxonomic classification.</title>
        <authorList>
            <person name="Goeker M."/>
        </authorList>
    </citation>
    <scope>NUCLEOTIDE SEQUENCE [LARGE SCALE GENOMIC DNA]</scope>
    <source>
        <strain evidence="2 3">DSM 25890</strain>
    </source>
</reference>
<gene>
    <name evidence="2" type="ORF">JOC73_003016</name>
</gene>
<keyword evidence="1" id="KW-1133">Transmembrane helix</keyword>
<evidence type="ECO:0000256" key="1">
    <source>
        <dbReference type="SAM" id="Phobius"/>
    </source>
</evidence>
<dbReference type="NCBIfam" id="TIGR03696">
    <property type="entry name" value="Rhs_assc_core"/>
    <property type="match status" value="1"/>
</dbReference>
<evidence type="ECO:0000313" key="2">
    <source>
        <dbReference type="EMBL" id="MBM7616433.1"/>
    </source>
</evidence>
<dbReference type="Proteomes" id="UP001314796">
    <property type="component" value="Unassembled WGS sequence"/>
</dbReference>
<name>A0ABS2NU01_9FIRM</name>
<comment type="caution">
    <text evidence="2">The sequence shown here is derived from an EMBL/GenBank/DDBJ whole genome shotgun (WGS) entry which is preliminary data.</text>
</comment>
<organism evidence="2 3">
    <name type="scientific">Alkaliphilus hydrothermalis</name>
    <dbReference type="NCBI Taxonomy" id="1482730"/>
    <lineage>
        <taxon>Bacteria</taxon>
        <taxon>Bacillati</taxon>
        <taxon>Bacillota</taxon>
        <taxon>Clostridia</taxon>
        <taxon>Peptostreptococcales</taxon>
        <taxon>Natronincolaceae</taxon>
        <taxon>Alkaliphilus</taxon>
    </lineage>
</organism>
<dbReference type="Gene3D" id="2.180.10.10">
    <property type="entry name" value="RHS repeat-associated core"/>
    <property type="match status" value="1"/>
</dbReference>